<dbReference type="EC" id="3.1.3.23" evidence="1"/>
<dbReference type="InterPro" id="IPR000150">
    <property type="entry name" value="Cof"/>
</dbReference>
<dbReference type="SFLD" id="SFLDG01144">
    <property type="entry name" value="C2.B.4:_PGP_Like"/>
    <property type="match status" value="1"/>
</dbReference>
<dbReference type="NCBIfam" id="TIGR00099">
    <property type="entry name" value="Cof-subfamily"/>
    <property type="match status" value="1"/>
</dbReference>
<dbReference type="GO" id="GO:0005829">
    <property type="term" value="C:cytosol"/>
    <property type="evidence" value="ECO:0007669"/>
    <property type="project" value="TreeGrafter"/>
</dbReference>
<dbReference type="NCBIfam" id="NF007806">
    <property type="entry name" value="PRK10513.1"/>
    <property type="match status" value="1"/>
</dbReference>
<dbReference type="SFLD" id="SFLDS00003">
    <property type="entry name" value="Haloacid_Dehalogenase"/>
    <property type="match status" value="1"/>
</dbReference>
<dbReference type="Pfam" id="PF08282">
    <property type="entry name" value="Hydrolase_3"/>
    <property type="match status" value="1"/>
</dbReference>
<dbReference type="PANTHER" id="PTHR10000">
    <property type="entry name" value="PHOSPHOSERINE PHOSPHATASE"/>
    <property type="match status" value="1"/>
</dbReference>
<proteinExistence type="predicted"/>
<dbReference type="Gene3D" id="3.40.50.1000">
    <property type="entry name" value="HAD superfamily/HAD-like"/>
    <property type="match status" value="1"/>
</dbReference>
<dbReference type="SUPFAM" id="SSF56784">
    <property type="entry name" value="HAD-like"/>
    <property type="match status" value="1"/>
</dbReference>
<keyword evidence="2" id="KW-1185">Reference proteome</keyword>
<dbReference type="PROSITE" id="PS01228">
    <property type="entry name" value="COF_1"/>
    <property type="match status" value="1"/>
</dbReference>
<organism evidence="1 2">
    <name type="scientific">Romboutsia weinsteinii</name>
    <dbReference type="NCBI Taxonomy" id="2020949"/>
    <lineage>
        <taxon>Bacteria</taxon>
        <taxon>Bacillati</taxon>
        <taxon>Bacillota</taxon>
        <taxon>Clostridia</taxon>
        <taxon>Peptostreptococcales</taxon>
        <taxon>Peptostreptococcaceae</taxon>
        <taxon>Romboutsia</taxon>
    </lineage>
</organism>
<dbReference type="GO" id="GO:0050308">
    <property type="term" value="F:sugar-phosphatase activity"/>
    <property type="evidence" value="ECO:0007669"/>
    <property type="project" value="UniProtKB-EC"/>
</dbReference>
<dbReference type="AlphaFoldDB" id="A0A371IYZ7"/>
<dbReference type="RefSeq" id="WP_094369325.1">
    <property type="nucleotide sequence ID" value="NZ_NOJY02000053.1"/>
</dbReference>
<dbReference type="InterPro" id="IPR023214">
    <property type="entry name" value="HAD_sf"/>
</dbReference>
<gene>
    <name evidence="1" type="ORF">CHL78_016940</name>
</gene>
<dbReference type="NCBIfam" id="TIGR01484">
    <property type="entry name" value="HAD-SF-IIB"/>
    <property type="match status" value="1"/>
</dbReference>
<dbReference type="Proteomes" id="UP000215694">
    <property type="component" value="Unassembled WGS sequence"/>
</dbReference>
<protein>
    <submittedName>
        <fullName evidence="1">Sugar-phosphatase</fullName>
        <ecNumber evidence="1">3.1.3.23</ecNumber>
    </submittedName>
</protein>
<keyword evidence="1" id="KW-0378">Hydrolase</keyword>
<evidence type="ECO:0000313" key="2">
    <source>
        <dbReference type="Proteomes" id="UP000215694"/>
    </source>
</evidence>
<name>A0A371IYZ7_9FIRM</name>
<dbReference type="InterPro" id="IPR036412">
    <property type="entry name" value="HAD-like_sf"/>
</dbReference>
<sequence>MYKLIALDIDGTLLNSEKKITPEVFKSIQEAKKNGAKVVLSTGRPLPGVTPLLEELNLTDEGDYVICFNGALVQEVKNKNIISDVEMELEDFKVIYNDICKKHNSYIHINTPTNVITPFEVPSEYTVLESNLNNIPIVYKSEDEIDESIKFCKVMIIDQPEKLEEIIPQIPKEFFEKYTIVRSAPFFLEFLNKGANKGIALKALCNTIDLPIEQAIAVGDEENDQHMIKFAGLGVAMGNARESIKEIADYVTDTNNNHGVAKVINKFILD</sequence>
<accession>A0A371IYZ7</accession>
<dbReference type="GO" id="GO:0000287">
    <property type="term" value="F:magnesium ion binding"/>
    <property type="evidence" value="ECO:0007669"/>
    <property type="project" value="TreeGrafter"/>
</dbReference>
<reference evidence="1 2" key="1">
    <citation type="journal article" date="2017" name="Genome Announc.">
        <title>Draft Genome Sequence of Romboutsia weinsteinii sp. nov. Strain CCRI-19649(T) Isolated from Surface Water.</title>
        <authorList>
            <person name="Maheux A.F."/>
            <person name="Boudreau D.K."/>
            <person name="Berube E."/>
            <person name="Boissinot M."/>
            <person name="Cantin P."/>
            <person name="Raymond F."/>
            <person name="Corbeil J."/>
            <person name="Omar R.F."/>
            <person name="Bergeron M.G."/>
        </authorList>
    </citation>
    <scope>NUCLEOTIDE SEQUENCE [LARGE SCALE GENOMIC DNA]</scope>
    <source>
        <strain evidence="1 2">CCRI-19649</strain>
    </source>
</reference>
<dbReference type="PANTHER" id="PTHR10000:SF8">
    <property type="entry name" value="HAD SUPERFAMILY HYDROLASE-LIKE, TYPE 3"/>
    <property type="match status" value="1"/>
</dbReference>
<dbReference type="CDD" id="cd07516">
    <property type="entry name" value="HAD_Pase"/>
    <property type="match status" value="1"/>
</dbReference>
<dbReference type="InterPro" id="IPR006379">
    <property type="entry name" value="HAD-SF_hydro_IIB"/>
</dbReference>
<comment type="caution">
    <text evidence="1">The sequence shown here is derived from an EMBL/GenBank/DDBJ whole genome shotgun (WGS) entry which is preliminary data.</text>
</comment>
<dbReference type="Gene3D" id="3.30.1240.10">
    <property type="match status" value="1"/>
</dbReference>
<evidence type="ECO:0000313" key="1">
    <source>
        <dbReference type="EMBL" id="RDY25694.1"/>
    </source>
</evidence>
<dbReference type="EMBL" id="NOJY02000053">
    <property type="protein sequence ID" value="RDY25694.1"/>
    <property type="molecule type" value="Genomic_DNA"/>
</dbReference>
<dbReference type="SFLD" id="SFLDG01140">
    <property type="entry name" value="C2.B:_Phosphomannomutase_and_P"/>
    <property type="match status" value="1"/>
</dbReference>
<dbReference type="OrthoDB" id="9781413at2"/>